<dbReference type="GeneID" id="32581903"/>
<evidence type="ECO:0000313" key="3">
    <source>
        <dbReference type="Proteomes" id="UP000077173"/>
    </source>
</evidence>
<feature type="chain" id="PRO_5008055526" evidence="1">
    <location>
        <begin position="23"/>
        <end position="142"/>
    </location>
</feature>
<dbReference type="EMBL" id="LSEF01000069">
    <property type="protein sequence ID" value="OAF14755.1"/>
    <property type="molecule type" value="Genomic_DNA"/>
</dbReference>
<name>A0A176Z4J9_9BRAD</name>
<protein>
    <submittedName>
        <fullName evidence="2">Uncharacterized protein</fullName>
    </submittedName>
</protein>
<organism evidence="2 3">
    <name type="scientific">Bradyrhizobium neotropicale</name>
    <dbReference type="NCBI Taxonomy" id="1497615"/>
    <lineage>
        <taxon>Bacteria</taxon>
        <taxon>Pseudomonadati</taxon>
        <taxon>Pseudomonadota</taxon>
        <taxon>Alphaproteobacteria</taxon>
        <taxon>Hyphomicrobiales</taxon>
        <taxon>Nitrobacteraceae</taxon>
        <taxon>Bradyrhizobium</taxon>
    </lineage>
</organism>
<keyword evidence="1" id="KW-0732">Signal</keyword>
<comment type="caution">
    <text evidence="2">The sequence shown here is derived from an EMBL/GenBank/DDBJ whole genome shotgun (WGS) entry which is preliminary data.</text>
</comment>
<dbReference type="RefSeq" id="WP_063679701.1">
    <property type="nucleotide sequence ID" value="NZ_LSEF01000069.1"/>
</dbReference>
<dbReference type="AlphaFoldDB" id="A0A176Z4J9"/>
<accession>A0A176Z4J9</accession>
<sequence>MKLVSGMFAAALMLVCIGACQAAVRIANDRGGPIDSYLDNYEELGASGQRVMIDGLCASACTIVLAAIPYDKICVTSRANLAFHAAWQFGAHRRTVTNLEATRALYAMYPVQVRRWIARHGGLTPRTIFLRGKQLQTMYRPC</sequence>
<evidence type="ECO:0000313" key="2">
    <source>
        <dbReference type="EMBL" id="OAF14755.1"/>
    </source>
</evidence>
<evidence type="ECO:0000256" key="1">
    <source>
        <dbReference type="SAM" id="SignalP"/>
    </source>
</evidence>
<gene>
    <name evidence="2" type="ORF">AXW67_17480</name>
</gene>
<reference evidence="2 3" key="1">
    <citation type="submission" date="2016-02" db="EMBL/GenBank/DDBJ databases">
        <title>Draft genome sequence of the strain BR 10247T Bradyrhizobium neotropicale isolated from nodules of Centrolobium paraense.</title>
        <authorList>
            <person name="Simoes-Araujo J.L."/>
            <person name="Barauna A.C."/>
            <person name="Silva K."/>
            <person name="Zilli J.E."/>
        </authorList>
    </citation>
    <scope>NUCLEOTIDE SEQUENCE [LARGE SCALE GENOMIC DNA]</scope>
    <source>
        <strain evidence="2 3">BR 10247</strain>
    </source>
</reference>
<dbReference type="Proteomes" id="UP000077173">
    <property type="component" value="Unassembled WGS sequence"/>
</dbReference>
<proteinExistence type="predicted"/>
<keyword evidence="3" id="KW-1185">Reference proteome</keyword>
<feature type="signal peptide" evidence="1">
    <location>
        <begin position="1"/>
        <end position="22"/>
    </location>
</feature>